<sequence length="215" mass="24792">MSENPQQPQEPGVPIPREFHSEYEERPFQTCSRCGEALSTFASYQINKAFRKGECVFEYCFCEPCRDSLLEEFSEESKANLMKHQNEHMRQDATSTSACAFCGVKRDVVPEQDFVITMLGAGLRMLDSLMICETCQLEMHELLSQKTRDVRRKFFEDLPGVPPDWEVWTPEEMEQHKHIKTTKTPTGPVVKPTFTAKSDGRHRSEDGCMELIWAE</sequence>
<dbReference type="AlphaFoldDB" id="A0A366HNB4"/>
<feature type="compositionally biased region" description="Low complexity" evidence="1">
    <location>
        <begin position="182"/>
        <end position="195"/>
    </location>
</feature>
<dbReference type="OrthoDB" id="192133at2"/>
<gene>
    <name evidence="2" type="ORF">DES53_104479</name>
</gene>
<comment type="caution">
    <text evidence="2">The sequence shown here is derived from an EMBL/GenBank/DDBJ whole genome shotgun (WGS) entry which is preliminary data.</text>
</comment>
<name>A0A366HNB4_9BACT</name>
<organism evidence="2 3">
    <name type="scientific">Roseimicrobium gellanilyticum</name>
    <dbReference type="NCBI Taxonomy" id="748857"/>
    <lineage>
        <taxon>Bacteria</taxon>
        <taxon>Pseudomonadati</taxon>
        <taxon>Verrucomicrobiota</taxon>
        <taxon>Verrucomicrobiia</taxon>
        <taxon>Verrucomicrobiales</taxon>
        <taxon>Verrucomicrobiaceae</taxon>
        <taxon>Roseimicrobium</taxon>
    </lineage>
</organism>
<dbReference type="EMBL" id="QNRR01000004">
    <property type="protein sequence ID" value="RBP44657.1"/>
    <property type="molecule type" value="Genomic_DNA"/>
</dbReference>
<evidence type="ECO:0000256" key="1">
    <source>
        <dbReference type="SAM" id="MobiDB-lite"/>
    </source>
</evidence>
<proteinExistence type="predicted"/>
<feature type="region of interest" description="Disordered" evidence="1">
    <location>
        <begin position="178"/>
        <end position="202"/>
    </location>
</feature>
<reference evidence="2 3" key="1">
    <citation type="submission" date="2018-06" db="EMBL/GenBank/DDBJ databases">
        <title>Genomic Encyclopedia of Type Strains, Phase IV (KMG-IV): sequencing the most valuable type-strain genomes for metagenomic binning, comparative biology and taxonomic classification.</title>
        <authorList>
            <person name="Goeker M."/>
        </authorList>
    </citation>
    <scope>NUCLEOTIDE SEQUENCE [LARGE SCALE GENOMIC DNA]</scope>
    <source>
        <strain evidence="2 3">DSM 25532</strain>
    </source>
</reference>
<dbReference type="Proteomes" id="UP000253426">
    <property type="component" value="Unassembled WGS sequence"/>
</dbReference>
<evidence type="ECO:0000313" key="2">
    <source>
        <dbReference type="EMBL" id="RBP44657.1"/>
    </source>
</evidence>
<accession>A0A366HNB4</accession>
<evidence type="ECO:0000313" key="3">
    <source>
        <dbReference type="Proteomes" id="UP000253426"/>
    </source>
</evidence>
<dbReference type="RefSeq" id="WP_113959038.1">
    <property type="nucleotide sequence ID" value="NZ_QNRR01000004.1"/>
</dbReference>
<keyword evidence="3" id="KW-1185">Reference proteome</keyword>
<protein>
    <submittedName>
        <fullName evidence="2">Uncharacterized protein</fullName>
    </submittedName>
</protein>